<organism evidence="1 2">
    <name type="scientific">Canariomyces notabilis</name>
    <dbReference type="NCBI Taxonomy" id="2074819"/>
    <lineage>
        <taxon>Eukaryota</taxon>
        <taxon>Fungi</taxon>
        <taxon>Dikarya</taxon>
        <taxon>Ascomycota</taxon>
        <taxon>Pezizomycotina</taxon>
        <taxon>Sordariomycetes</taxon>
        <taxon>Sordariomycetidae</taxon>
        <taxon>Sordariales</taxon>
        <taxon>Chaetomiaceae</taxon>
        <taxon>Canariomyces</taxon>
    </lineage>
</organism>
<reference evidence="1" key="1">
    <citation type="journal article" date="2023" name="Mol. Phylogenet. Evol.">
        <title>Genome-scale phylogeny and comparative genomics of the fungal order Sordariales.</title>
        <authorList>
            <person name="Hensen N."/>
            <person name="Bonometti L."/>
            <person name="Westerberg I."/>
            <person name="Brannstrom I.O."/>
            <person name="Guillou S."/>
            <person name="Cros-Aarteil S."/>
            <person name="Calhoun S."/>
            <person name="Haridas S."/>
            <person name="Kuo A."/>
            <person name="Mondo S."/>
            <person name="Pangilinan J."/>
            <person name="Riley R."/>
            <person name="LaButti K."/>
            <person name="Andreopoulos B."/>
            <person name="Lipzen A."/>
            <person name="Chen C."/>
            <person name="Yan M."/>
            <person name="Daum C."/>
            <person name="Ng V."/>
            <person name="Clum A."/>
            <person name="Steindorff A."/>
            <person name="Ohm R.A."/>
            <person name="Martin F."/>
            <person name="Silar P."/>
            <person name="Natvig D.O."/>
            <person name="Lalanne C."/>
            <person name="Gautier V."/>
            <person name="Ament-Velasquez S.L."/>
            <person name="Kruys A."/>
            <person name="Hutchinson M.I."/>
            <person name="Powell A.J."/>
            <person name="Barry K."/>
            <person name="Miller A.N."/>
            <person name="Grigoriev I.V."/>
            <person name="Debuchy R."/>
            <person name="Gladieux P."/>
            <person name="Hiltunen Thoren M."/>
            <person name="Johannesson H."/>
        </authorList>
    </citation>
    <scope>NUCLEOTIDE SEQUENCE</scope>
    <source>
        <strain evidence="1">CBS 508.74</strain>
    </source>
</reference>
<sequence>MRQVSRQARPGFSCYRTTANAPVGWASEKREWTKKSEIIIDSFAEYTSERVLCRGAHEDRNERNERRMKKHAKDCGRNSDWGKAGAYKNCYSSRRWKCQSIRVSCFLFFTYRTLFPIRLARCGFQTRLEVRIRRVTVVSAAGLGARDII</sequence>
<keyword evidence="2" id="KW-1185">Reference proteome</keyword>
<name>A0AAN6QHT0_9PEZI</name>
<gene>
    <name evidence="1" type="ORF">N656DRAFT_307576</name>
</gene>
<dbReference type="RefSeq" id="XP_064667466.1">
    <property type="nucleotide sequence ID" value="XM_064809190.1"/>
</dbReference>
<dbReference type="Proteomes" id="UP001302812">
    <property type="component" value="Unassembled WGS sequence"/>
</dbReference>
<proteinExistence type="predicted"/>
<reference evidence="1" key="2">
    <citation type="submission" date="2023-05" db="EMBL/GenBank/DDBJ databases">
        <authorList>
            <consortium name="Lawrence Berkeley National Laboratory"/>
            <person name="Steindorff A."/>
            <person name="Hensen N."/>
            <person name="Bonometti L."/>
            <person name="Westerberg I."/>
            <person name="Brannstrom I.O."/>
            <person name="Guillou S."/>
            <person name="Cros-Aarteil S."/>
            <person name="Calhoun S."/>
            <person name="Haridas S."/>
            <person name="Kuo A."/>
            <person name="Mondo S."/>
            <person name="Pangilinan J."/>
            <person name="Riley R."/>
            <person name="Labutti K."/>
            <person name="Andreopoulos B."/>
            <person name="Lipzen A."/>
            <person name="Chen C."/>
            <person name="Yanf M."/>
            <person name="Daum C."/>
            <person name="Ng V."/>
            <person name="Clum A."/>
            <person name="Ohm R."/>
            <person name="Martin F."/>
            <person name="Silar P."/>
            <person name="Natvig D."/>
            <person name="Lalanne C."/>
            <person name="Gautier V."/>
            <person name="Ament-Velasquez S.L."/>
            <person name="Kruys A."/>
            <person name="Hutchinson M.I."/>
            <person name="Powell A.J."/>
            <person name="Barry K."/>
            <person name="Miller A.N."/>
            <person name="Grigoriev I.V."/>
            <person name="Debuchy R."/>
            <person name="Gladieux P."/>
            <person name="Thoren M.H."/>
            <person name="Johannesson H."/>
        </authorList>
    </citation>
    <scope>NUCLEOTIDE SEQUENCE</scope>
    <source>
        <strain evidence="1">CBS 508.74</strain>
    </source>
</reference>
<dbReference type="GeneID" id="89933313"/>
<evidence type="ECO:0000313" key="1">
    <source>
        <dbReference type="EMBL" id="KAK4109896.1"/>
    </source>
</evidence>
<evidence type="ECO:0000313" key="2">
    <source>
        <dbReference type="Proteomes" id="UP001302812"/>
    </source>
</evidence>
<comment type="caution">
    <text evidence="1">The sequence shown here is derived from an EMBL/GenBank/DDBJ whole genome shotgun (WGS) entry which is preliminary data.</text>
</comment>
<dbReference type="AlphaFoldDB" id="A0AAN6QHT0"/>
<protein>
    <submittedName>
        <fullName evidence="1">Uncharacterized protein</fullName>
    </submittedName>
</protein>
<accession>A0AAN6QHT0</accession>
<dbReference type="EMBL" id="MU853353">
    <property type="protein sequence ID" value="KAK4109896.1"/>
    <property type="molecule type" value="Genomic_DNA"/>
</dbReference>